<reference evidence="2" key="2">
    <citation type="journal article" date="2023" name="IMA Fungus">
        <title>Comparative genomic study of the Penicillium genus elucidates a diverse pangenome and 15 lateral gene transfer events.</title>
        <authorList>
            <person name="Petersen C."/>
            <person name="Sorensen T."/>
            <person name="Nielsen M.R."/>
            <person name="Sondergaard T.E."/>
            <person name="Sorensen J.L."/>
            <person name="Fitzpatrick D.A."/>
            <person name="Frisvad J.C."/>
            <person name="Nielsen K.L."/>
        </authorList>
    </citation>
    <scope>NUCLEOTIDE SEQUENCE</scope>
    <source>
        <strain evidence="2">IBT 34128</strain>
    </source>
</reference>
<evidence type="ECO:0000256" key="1">
    <source>
        <dbReference type="SAM" id="MobiDB-lite"/>
    </source>
</evidence>
<dbReference type="Proteomes" id="UP001141434">
    <property type="component" value="Unassembled WGS sequence"/>
</dbReference>
<proteinExistence type="predicted"/>
<evidence type="ECO:0000313" key="3">
    <source>
        <dbReference type="Proteomes" id="UP001141434"/>
    </source>
</evidence>
<dbReference type="AlphaFoldDB" id="A0A9W9F235"/>
<dbReference type="RefSeq" id="XP_056510433.1">
    <property type="nucleotide sequence ID" value="XM_056657633.1"/>
</dbReference>
<comment type="caution">
    <text evidence="2">The sequence shown here is derived from an EMBL/GenBank/DDBJ whole genome shotgun (WGS) entry which is preliminary data.</text>
</comment>
<gene>
    <name evidence="2" type="ORF">NUU61_007108</name>
</gene>
<feature type="compositionally biased region" description="Basic and acidic residues" evidence="1">
    <location>
        <begin position="1"/>
        <end position="10"/>
    </location>
</feature>
<protein>
    <submittedName>
        <fullName evidence="2">Uncharacterized protein</fullName>
    </submittedName>
</protein>
<organism evidence="2 3">
    <name type="scientific">Penicillium alfredii</name>
    <dbReference type="NCBI Taxonomy" id="1506179"/>
    <lineage>
        <taxon>Eukaryota</taxon>
        <taxon>Fungi</taxon>
        <taxon>Dikarya</taxon>
        <taxon>Ascomycota</taxon>
        <taxon>Pezizomycotina</taxon>
        <taxon>Eurotiomycetes</taxon>
        <taxon>Eurotiomycetidae</taxon>
        <taxon>Eurotiales</taxon>
        <taxon>Aspergillaceae</taxon>
        <taxon>Penicillium</taxon>
    </lineage>
</organism>
<evidence type="ECO:0000313" key="2">
    <source>
        <dbReference type="EMBL" id="KAJ5092238.1"/>
    </source>
</evidence>
<sequence>MVQFSEETKVGHPPPSLRMLNGSHSHFSSPGTGLEDHRCFESRYTLWLLASDRVSGYDMILGLLLNWHVSEEIHG</sequence>
<name>A0A9W9F235_9EURO</name>
<keyword evidence="3" id="KW-1185">Reference proteome</keyword>
<reference evidence="2" key="1">
    <citation type="submission" date="2022-11" db="EMBL/GenBank/DDBJ databases">
        <authorList>
            <person name="Petersen C."/>
        </authorList>
    </citation>
    <scope>NUCLEOTIDE SEQUENCE</scope>
    <source>
        <strain evidence="2">IBT 34128</strain>
    </source>
</reference>
<dbReference type="GeneID" id="81396802"/>
<accession>A0A9W9F235</accession>
<feature type="region of interest" description="Disordered" evidence="1">
    <location>
        <begin position="1"/>
        <end position="23"/>
    </location>
</feature>
<dbReference type="EMBL" id="JAPMSZ010000009">
    <property type="protein sequence ID" value="KAJ5092238.1"/>
    <property type="molecule type" value="Genomic_DNA"/>
</dbReference>